<comment type="similarity">
    <text evidence="7">Belongs to the binding-protein-dependent transport system permease family.</text>
</comment>
<evidence type="ECO:0000256" key="1">
    <source>
        <dbReference type="ARBA" id="ARBA00004651"/>
    </source>
</evidence>
<dbReference type="InterPro" id="IPR045621">
    <property type="entry name" value="BPD_transp_1_N"/>
</dbReference>
<dbReference type="STRING" id="1220579.GCA_001571345_00568"/>
<evidence type="ECO:0000313" key="8">
    <source>
        <dbReference type="EMBL" id="PYD58293.1"/>
    </source>
</evidence>
<keyword evidence="6 7" id="KW-0472">Membrane</keyword>
<keyword evidence="3" id="KW-1003">Cell membrane</keyword>
<name>A0A318Q5Y1_KOMXY</name>
<dbReference type="SUPFAM" id="SSF161098">
    <property type="entry name" value="MetI-like"/>
    <property type="match status" value="1"/>
</dbReference>
<proteinExistence type="inferred from homology"/>
<keyword evidence="5 7" id="KW-1133">Transmembrane helix</keyword>
<dbReference type="PROSITE" id="PS50928">
    <property type="entry name" value="ABC_TM1"/>
    <property type="match status" value="1"/>
</dbReference>
<dbReference type="Proteomes" id="UP000248257">
    <property type="component" value="Unassembled WGS sequence"/>
</dbReference>
<evidence type="ECO:0000256" key="7">
    <source>
        <dbReference type="RuleBase" id="RU363032"/>
    </source>
</evidence>
<feature type="transmembrane region" description="Helical" evidence="7">
    <location>
        <begin position="137"/>
        <end position="158"/>
    </location>
</feature>
<dbReference type="InterPro" id="IPR035906">
    <property type="entry name" value="MetI-like_sf"/>
</dbReference>
<dbReference type="EMBL" id="NKUC01000003">
    <property type="protein sequence ID" value="PYD58293.1"/>
    <property type="molecule type" value="Genomic_DNA"/>
</dbReference>
<dbReference type="GO" id="GO:0055085">
    <property type="term" value="P:transmembrane transport"/>
    <property type="evidence" value="ECO:0007669"/>
    <property type="project" value="InterPro"/>
</dbReference>
<evidence type="ECO:0000256" key="2">
    <source>
        <dbReference type="ARBA" id="ARBA00022448"/>
    </source>
</evidence>
<dbReference type="Pfam" id="PF00528">
    <property type="entry name" value="BPD_transp_1"/>
    <property type="match status" value="1"/>
</dbReference>
<organism evidence="8 9">
    <name type="scientific">Komagataeibacter xylinus</name>
    <name type="common">Gluconacetobacter xylinus</name>
    <dbReference type="NCBI Taxonomy" id="28448"/>
    <lineage>
        <taxon>Bacteria</taxon>
        <taxon>Pseudomonadati</taxon>
        <taxon>Pseudomonadota</taxon>
        <taxon>Alphaproteobacteria</taxon>
        <taxon>Acetobacterales</taxon>
        <taxon>Acetobacteraceae</taxon>
        <taxon>Komagataeibacter</taxon>
    </lineage>
</organism>
<accession>A0A318Q5Y1</accession>
<dbReference type="GO" id="GO:0005886">
    <property type="term" value="C:plasma membrane"/>
    <property type="evidence" value="ECO:0007669"/>
    <property type="project" value="UniProtKB-SubCell"/>
</dbReference>
<evidence type="ECO:0000313" key="9">
    <source>
        <dbReference type="Proteomes" id="UP000248257"/>
    </source>
</evidence>
<evidence type="ECO:0000256" key="6">
    <source>
        <dbReference type="ARBA" id="ARBA00023136"/>
    </source>
</evidence>
<sequence length="315" mass="33131">MTRYILSRAAQALLVLWGAFTLSFVLLQVMPGDAVLIKFQDPELGLSPQQISDIRASYGADESAFVQYAHVLGRTLAGQLGYSIETGVPVSRMLHAAYPTTLRLAVVSFGGAIMLAASFATAALLAPLRPLRAALRLVPGLASGIPVFWLEIVAIQLVSFHWKLVPVVGVSGWAAAVLPGLALAIPISAPLTQVFLSAAERVMAQPFIDVLRARGASPLRILYAHVLPNALPPTLTISGLVFGEILAGAVVTETVFGLDGLGQLAQQAVANQDVAVLQAIILISVAGFVVINFTVDALHPLIDPRIRRTQAGGAA</sequence>
<dbReference type="Pfam" id="PF19300">
    <property type="entry name" value="BPD_transp_1_N"/>
    <property type="match status" value="1"/>
</dbReference>
<comment type="subcellular location">
    <subcellularLocation>
        <location evidence="1 7">Cell membrane</location>
        <topology evidence="1 7">Multi-pass membrane protein</topology>
    </subcellularLocation>
</comment>
<dbReference type="Gene3D" id="1.10.3720.10">
    <property type="entry name" value="MetI-like"/>
    <property type="match status" value="1"/>
</dbReference>
<keyword evidence="9" id="KW-1185">Reference proteome</keyword>
<feature type="transmembrane region" description="Helical" evidence="7">
    <location>
        <begin position="12"/>
        <end position="30"/>
    </location>
</feature>
<evidence type="ECO:0000256" key="5">
    <source>
        <dbReference type="ARBA" id="ARBA00022989"/>
    </source>
</evidence>
<evidence type="ECO:0000256" key="4">
    <source>
        <dbReference type="ARBA" id="ARBA00022692"/>
    </source>
</evidence>
<dbReference type="CDD" id="cd06261">
    <property type="entry name" value="TM_PBP2"/>
    <property type="match status" value="1"/>
</dbReference>
<dbReference type="AlphaFoldDB" id="A0A318Q5Y1"/>
<evidence type="ECO:0000256" key="3">
    <source>
        <dbReference type="ARBA" id="ARBA00022475"/>
    </source>
</evidence>
<dbReference type="PANTHER" id="PTHR43163">
    <property type="entry name" value="DIPEPTIDE TRANSPORT SYSTEM PERMEASE PROTEIN DPPB-RELATED"/>
    <property type="match status" value="1"/>
</dbReference>
<dbReference type="InterPro" id="IPR000515">
    <property type="entry name" value="MetI-like"/>
</dbReference>
<comment type="caution">
    <text evidence="8">The sequence shown here is derived from an EMBL/GenBank/DDBJ whole genome shotgun (WGS) entry which is preliminary data.</text>
</comment>
<keyword evidence="4 7" id="KW-0812">Transmembrane</keyword>
<feature type="transmembrane region" description="Helical" evidence="7">
    <location>
        <begin position="102"/>
        <end position="125"/>
    </location>
</feature>
<feature type="transmembrane region" description="Helical" evidence="7">
    <location>
        <begin position="274"/>
        <end position="295"/>
    </location>
</feature>
<gene>
    <name evidence="8" type="ORF">CFR75_02670</name>
</gene>
<dbReference type="OrthoDB" id="9805855at2"/>
<keyword evidence="2 7" id="KW-0813">Transport</keyword>
<reference evidence="8 9" key="1">
    <citation type="submission" date="2017-07" db="EMBL/GenBank/DDBJ databases">
        <title>A draft genome sequence of Komagataeibacter xylinus LMG 1515.</title>
        <authorList>
            <person name="Skraban J."/>
            <person name="Cleenwerck I."/>
            <person name="Vandamme P."/>
            <person name="Trcek J."/>
        </authorList>
    </citation>
    <scope>NUCLEOTIDE SEQUENCE [LARGE SCALE GENOMIC DNA]</scope>
    <source>
        <strain evidence="8 9">LMG 1515</strain>
    </source>
</reference>
<protein>
    <submittedName>
        <fullName evidence="8">ABC transporter permease</fullName>
    </submittedName>
</protein>
<dbReference type="PANTHER" id="PTHR43163:SF6">
    <property type="entry name" value="DIPEPTIDE TRANSPORT SYSTEM PERMEASE PROTEIN DPPB-RELATED"/>
    <property type="match status" value="1"/>
</dbReference>
<dbReference type="RefSeq" id="WP_061271858.1">
    <property type="nucleotide sequence ID" value="NZ_CBCRXN010000004.1"/>
</dbReference>